<organism evidence="1 2">
    <name type="scientific">Paramecium sonneborni</name>
    <dbReference type="NCBI Taxonomy" id="65129"/>
    <lineage>
        <taxon>Eukaryota</taxon>
        <taxon>Sar</taxon>
        <taxon>Alveolata</taxon>
        <taxon>Ciliophora</taxon>
        <taxon>Intramacronucleata</taxon>
        <taxon>Oligohymenophorea</taxon>
        <taxon>Peniculida</taxon>
        <taxon>Parameciidae</taxon>
        <taxon>Paramecium</taxon>
    </lineage>
</organism>
<dbReference type="AlphaFoldDB" id="A0A8S1QA61"/>
<keyword evidence="2" id="KW-1185">Reference proteome</keyword>
<protein>
    <submittedName>
        <fullName evidence="1">Uncharacterized protein</fullName>
    </submittedName>
</protein>
<dbReference type="EMBL" id="CAJJDN010000101">
    <property type="protein sequence ID" value="CAD8112616.1"/>
    <property type="molecule type" value="Genomic_DNA"/>
</dbReference>
<name>A0A8S1QA61_9CILI</name>
<evidence type="ECO:0000313" key="2">
    <source>
        <dbReference type="Proteomes" id="UP000692954"/>
    </source>
</evidence>
<sequence length="48" mass="5604">MIVKLPLTSSALLTQYESPQLEFKLQTYFKLVEVSQATQMQIKKMIQK</sequence>
<comment type="caution">
    <text evidence="1">The sequence shown here is derived from an EMBL/GenBank/DDBJ whole genome shotgun (WGS) entry which is preliminary data.</text>
</comment>
<evidence type="ECO:0000313" key="1">
    <source>
        <dbReference type="EMBL" id="CAD8112616.1"/>
    </source>
</evidence>
<proteinExistence type="predicted"/>
<dbReference type="Proteomes" id="UP000692954">
    <property type="component" value="Unassembled WGS sequence"/>
</dbReference>
<gene>
    <name evidence="1" type="ORF">PSON_ATCC_30995.1.T1010091</name>
</gene>
<accession>A0A8S1QA61</accession>
<reference evidence="1" key="1">
    <citation type="submission" date="2021-01" db="EMBL/GenBank/DDBJ databases">
        <authorList>
            <consortium name="Genoscope - CEA"/>
            <person name="William W."/>
        </authorList>
    </citation>
    <scope>NUCLEOTIDE SEQUENCE</scope>
</reference>